<dbReference type="CDD" id="cd06261">
    <property type="entry name" value="TM_PBP2"/>
    <property type="match status" value="1"/>
</dbReference>
<proteinExistence type="inferred from homology"/>
<dbReference type="InterPro" id="IPR035906">
    <property type="entry name" value="MetI-like_sf"/>
</dbReference>
<evidence type="ECO:0000313" key="10">
    <source>
        <dbReference type="EMBL" id="MCS0498873.1"/>
    </source>
</evidence>
<dbReference type="Proteomes" id="UP001205337">
    <property type="component" value="Unassembled WGS sequence"/>
</dbReference>
<dbReference type="SUPFAM" id="SSF161098">
    <property type="entry name" value="MetI-like"/>
    <property type="match status" value="1"/>
</dbReference>
<evidence type="ECO:0000313" key="11">
    <source>
        <dbReference type="Proteomes" id="UP001205337"/>
    </source>
</evidence>
<evidence type="ECO:0000256" key="3">
    <source>
        <dbReference type="ARBA" id="ARBA00022475"/>
    </source>
</evidence>
<feature type="compositionally biased region" description="Low complexity" evidence="8">
    <location>
        <begin position="1"/>
        <end position="19"/>
    </location>
</feature>
<evidence type="ECO:0000256" key="2">
    <source>
        <dbReference type="ARBA" id="ARBA00022448"/>
    </source>
</evidence>
<feature type="transmembrane region" description="Helical" evidence="7">
    <location>
        <begin position="294"/>
        <end position="314"/>
    </location>
</feature>
<keyword evidence="11" id="KW-1185">Reference proteome</keyword>
<dbReference type="EMBL" id="JANTHX010000005">
    <property type="protein sequence ID" value="MCS0498873.1"/>
    <property type="molecule type" value="Genomic_DNA"/>
</dbReference>
<accession>A0ABT1ZDT2</accession>
<comment type="similarity">
    <text evidence="7">Belongs to the binding-protein-dependent transport system permease family.</text>
</comment>
<sequence length="320" mass="35148">MTSPAIAPATDPSPSTAARPRTESVHRRNARRTGSRYLWLFIVPAAAFYVFVVLIPSMQGVFFSFTDWNGLSADWSFVGIDNFVRLFEDPVSIKAIGNTFLYAILSTVFENLFGLLVALALHSRIKSRNVLRVLFFMPVVLLSVVIAYLWQYLFQVNNGAITQLLHAIGLADANPNWLGDPNLVVFSISVIVIWQFTGYTMVIYLAGLQGVPQEQLEAAAIDGAGPVQRFWYVVRPLLAPAITVNIMLSLIRGFMIFDQIWVTTGGGPADTSHSLSTLVYRTAFQFGELGRGTAIAVVLAVIVGILGFIQYRGLLRGGAK</sequence>
<evidence type="ECO:0000256" key="8">
    <source>
        <dbReference type="SAM" id="MobiDB-lite"/>
    </source>
</evidence>
<comment type="caution">
    <text evidence="10">The sequence shown here is derived from an EMBL/GenBank/DDBJ whole genome shotgun (WGS) entry which is preliminary data.</text>
</comment>
<feature type="transmembrane region" description="Helical" evidence="7">
    <location>
        <begin position="183"/>
        <end position="206"/>
    </location>
</feature>
<evidence type="ECO:0000256" key="1">
    <source>
        <dbReference type="ARBA" id="ARBA00004651"/>
    </source>
</evidence>
<keyword evidence="3" id="KW-1003">Cell membrane</keyword>
<gene>
    <name evidence="10" type="ORF">NUH29_04830</name>
</gene>
<feature type="region of interest" description="Disordered" evidence="8">
    <location>
        <begin position="1"/>
        <end position="28"/>
    </location>
</feature>
<keyword evidence="6 7" id="KW-0472">Membrane</keyword>
<feature type="transmembrane region" description="Helical" evidence="7">
    <location>
        <begin position="133"/>
        <end position="153"/>
    </location>
</feature>
<feature type="domain" description="ABC transmembrane type-1" evidence="9">
    <location>
        <begin position="96"/>
        <end position="310"/>
    </location>
</feature>
<dbReference type="PANTHER" id="PTHR30193:SF37">
    <property type="entry name" value="INNER MEMBRANE ABC TRANSPORTER PERMEASE PROTEIN YCJO"/>
    <property type="match status" value="1"/>
</dbReference>
<evidence type="ECO:0000256" key="7">
    <source>
        <dbReference type="RuleBase" id="RU363032"/>
    </source>
</evidence>
<keyword evidence="2 7" id="KW-0813">Transport</keyword>
<dbReference type="Pfam" id="PF00528">
    <property type="entry name" value="BPD_transp_1"/>
    <property type="match status" value="1"/>
</dbReference>
<evidence type="ECO:0000256" key="6">
    <source>
        <dbReference type="ARBA" id="ARBA00023136"/>
    </source>
</evidence>
<evidence type="ECO:0000256" key="5">
    <source>
        <dbReference type="ARBA" id="ARBA00022989"/>
    </source>
</evidence>
<dbReference type="PANTHER" id="PTHR30193">
    <property type="entry name" value="ABC TRANSPORTER PERMEASE PROTEIN"/>
    <property type="match status" value="1"/>
</dbReference>
<protein>
    <submittedName>
        <fullName evidence="10">Sugar ABC transporter permease</fullName>
    </submittedName>
</protein>
<feature type="transmembrane region" description="Helical" evidence="7">
    <location>
        <begin position="37"/>
        <end position="58"/>
    </location>
</feature>
<organism evidence="10 11">
    <name type="scientific">Protaetiibacter mangrovi</name>
    <dbReference type="NCBI Taxonomy" id="2970926"/>
    <lineage>
        <taxon>Bacteria</taxon>
        <taxon>Bacillati</taxon>
        <taxon>Actinomycetota</taxon>
        <taxon>Actinomycetes</taxon>
        <taxon>Micrococcales</taxon>
        <taxon>Microbacteriaceae</taxon>
        <taxon>Protaetiibacter</taxon>
    </lineage>
</organism>
<name>A0ABT1ZDT2_9MICO</name>
<dbReference type="PROSITE" id="PS50928">
    <property type="entry name" value="ABC_TM1"/>
    <property type="match status" value="1"/>
</dbReference>
<dbReference type="InterPro" id="IPR000515">
    <property type="entry name" value="MetI-like"/>
</dbReference>
<dbReference type="Gene3D" id="1.10.3720.10">
    <property type="entry name" value="MetI-like"/>
    <property type="match status" value="1"/>
</dbReference>
<keyword evidence="5 7" id="KW-1133">Transmembrane helix</keyword>
<comment type="subcellular location">
    <subcellularLocation>
        <location evidence="1 7">Cell membrane</location>
        <topology evidence="1 7">Multi-pass membrane protein</topology>
    </subcellularLocation>
</comment>
<evidence type="ECO:0000256" key="4">
    <source>
        <dbReference type="ARBA" id="ARBA00022692"/>
    </source>
</evidence>
<feature type="transmembrane region" description="Helical" evidence="7">
    <location>
        <begin position="237"/>
        <end position="257"/>
    </location>
</feature>
<keyword evidence="4 7" id="KW-0812">Transmembrane</keyword>
<reference evidence="10 11" key="1">
    <citation type="submission" date="2022-08" db="EMBL/GenBank/DDBJ databases">
        <authorList>
            <person name="Li F."/>
        </authorList>
    </citation>
    <scope>NUCLEOTIDE SEQUENCE [LARGE SCALE GENOMIC DNA]</scope>
    <source>
        <strain evidence="10 11">10F1B-8-1</strain>
    </source>
</reference>
<dbReference type="InterPro" id="IPR051393">
    <property type="entry name" value="ABC_transporter_permease"/>
</dbReference>
<evidence type="ECO:0000259" key="9">
    <source>
        <dbReference type="PROSITE" id="PS50928"/>
    </source>
</evidence>
<feature type="transmembrane region" description="Helical" evidence="7">
    <location>
        <begin position="100"/>
        <end position="121"/>
    </location>
</feature>
<dbReference type="RefSeq" id="WP_258797888.1">
    <property type="nucleotide sequence ID" value="NZ_JANTHX010000005.1"/>
</dbReference>